<keyword evidence="1" id="KW-0808">Transferase</keyword>
<sequence>MTACTTDPTKKDLAAIWNKKNDIETLIAEKQAVIDKAQDGINDLLLRKSGQERIYLAGPDVFRPDAVERGEYLKRLCAEHGMVGMYPFDNAVPEGLAGVEAAKWISQANMDMIRQCTGVLINLEHFRGKEPDSGTAFEFGMAIALGKPVYAYFKNQGTLRDQIPHNEAGADADGFHVEDFGLSRNLMMACTWLSASETVEQAVTEIAKLRGKSDV</sequence>
<dbReference type="PANTHER" id="PTHR15364">
    <property type="entry name" value="2'-DEOXYNUCLEOSIDE 5'-PHOSPHATE N-HYDROLASE 1"/>
    <property type="match status" value="1"/>
</dbReference>
<dbReference type="Gene3D" id="3.40.50.450">
    <property type="match status" value="1"/>
</dbReference>
<dbReference type="InterPro" id="IPR051239">
    <property type="entry name" value="2'-dNMP_N-hydrolase"/>
</dbReference>
<proteinExistence type="predicted"/>
<evidence type="ECO:0000313" key="2">
    <source>
        <dbReference type="Proteomes" id="UP000637061"/>
    </source>
</evidence>
<organism evidence="1 2">
    <name type="scientific">Pseudomonas putida</name>
    <name type="common">Arthrobacter siderocapsulatus</name>
    <dbReference type="NCBI Taxonomy" id="303"/>
    <lineage>
        <taxon>Bacteria</taxon>
        <taxon>Pseudomonadati</taxon>
        <taxon>Pseudomonadota</taxon>
        <taxon>Gammaproteobacteria</taxon>
        <taxon>Pseudomonadales</taxon>
        <taxon>Pseudomonadaceae</taxon>
        <taxon>Pseudomonas</taxon>
    </lineage>
</organism>
<evidence type="ECO:0000313" key="1">
    <source>
        <dbReference type="EMBL" id="MBI6883260.1"/>
    </source>
</evidence>
<dbReference type="GO" id="GO:0070694">
    <property type="term" value="F:5-hydroxymethyl-dUMP N-hydrolase activity"/>
    <property type="evidence" value="ECO:0007669"/>
    <property type="project" value="TreeGrafter"/>
</dbReference>
<dbReference type="EMBL" id="JAEHTE010000002">
    <property type="protein sequence ID" value="MBI6883260.1"/>
    <property type="molecule type" value="Genomic_DNA"/>
</dbReference>
<name>A0A8I1EB57_PSEPU</name>
<dbReference type="SUPFAM" id="SSF52309">
    <property type="entry name" value="N-(deoxy)ribosyltransferase-like"/>
    <property type="match status" value="1"/>
</dbReference>
<dbReference type="AlphaFoldDB" id="A0A8I1EB57"/>
<gene>
    <name evidence="1" type="ORF">JEU22_04985</name>
</gene>
<reference evidence="1" key="1">
    <citation type="submission" date="2020-12" db="EMBL/GenBank/DDBJ databases">
        <title>Enhanced detection system for hospital associated transmission using whole genome sequencing surveillance.</title>
        <authorList>
            <person name="Harrison L.H."/>
            <person name="Van Tyne D."/>
            <person name="Marsh J.W."/>
            <person name="Griffith M.P."/>
            <person name="Snyder D.J."/>
            <person name="Cooper V.S."/>
            <person name="Mustapha M."/>
        </authorList>
    </citation>
    <scope>NUCLEOTIDE SEQUENCE</scope>
    <source>
        <strain evidence="1">PSB00042</strain>
    </source>
</reference>
<dbReference type="PANTHER" id="PTHR15364:SF0">
    <property type="entry name" value="2'-DEOXYNUCLEOSIDE 5'-PHOSPHATE N-HYDROLASE 1"/>
    <property type="match status" value="1"/>
</dbReference>
<dbReference type="InterPro" id="IPR007710">
    <property type="entry name" value="Nucleoside_deoxyribTrfase"/>
</dbReference>
<accession>A0A8I1EB57</accession>
<dbReference type="GO" id="GO:0016740">
    <property type="term" value="F:transferase activity"/>
    <property type="evidence" value="ECO:0007669"/>
    <property type="project" value="UniProtKB-KW"/>
</dbReference>
<dbReference type="Proteomes" id="UP000637061">
    <property type="component" value="Unassembled WGS sequence"/>
</dbReference>
<dbReference type="GO" id="GO:0009159">
    <property type="term" value="P:deoxyribonucleoside monophosphate catabolic process"/>
    <property type="evidence" value="ECO:0007669"/>
    <property type="project" value="TreeGrafter"/>
</dbReference>
<dbReference type="Pfam" id="PF05014">
    <property type="entry name" value="Nuc_deoxyrib_tr"/>
    <property type="match status" value="1"/>
</dbReference>
<protein>
    <submittedName>
        <fullName evidence="1">Nucleoside 2-deoxyribosyltransferase</fullName>
    </submittedName>
</protein>
<comment type="caution">
    <text evidence="1">The sequence shown here is derived from an EMBL/GenBank/DDBJ whole genome shotgun (WGS) entry which is preliminary data.</text>
</comment>